<dbReference type="Proteomes" id="UP000005481">
    <property type="component" value="Unassembled WGS sequence"/>
</dbReference>
<organism evidence="4 5">
    <name type="scientific">Anaeroglobus geminatus F0357</name>
    <dbReference type="NCBI Taxonomy" id="861450"/>
    <lineage>
        <taxon>Bacteria</taxon>
        <taxon>Bacillati</taxon>
        <taxon>Bacillota</taxon>
        <taxon>Negativicutes</taxon>
        <taxon>Veillonellales</taxon>
        <taxon>Veillonellaceae</taxon>
        <taxon>Anaeroglobus</taxon>
    </lineage>
</organism>
<dbReference type="RefSeq" id="WP_006789537.1">
    <property type="nucleotide sequence ID" value="NZ_JH417572.1"/>
</dbReference>
<proteinExistence type="inferred from homology"/>
<protein>
    <submittedName>
        <fullName evidence="4">Hsp20/alpha crystallin family protein</fullName>
    </submittedName>
</protein>
<dbReference type="PROSITE" id="PS01031">
    <property type="entry name" value="SHSP"/>
    <property type="match status" value="1"/>
</dbReference>
<gene>
    <name evidence="4" type="ORF">HMPREF0080_00549</name>
</gene>
<keyword evidence="5" id="KW-1185">Reference proteome</keyword>
<feature type="domain" description="SHSP" evidence="3">
    <location>
        <begin position="31"/>
        <end position="145"/>
    </location>
</feature>
<evidence type="ECO:0000313" key="5">
    <source>
        <dbReference type="Proteomes" id="UP000005481"/>
    </source>
</evidence>
<dbReference type="AlphaFoldDB" id="G9YFY6"/>
<name>G9YFY6_9FIRM</name>
<accession>G9YFY6</accession>
<dbReference type="PATRIC" id="fig|861450.3.peg.525"/>
<comment type="similarity">
    <text evidence="1 2">Belongs to the small heat shock protein (HSP20) family.</text>
</comment>
<dbReference type="PANTHER" id="PTHR11527">
    <property type="entry name" value="HEAT-SHOCK PROTEIN 20 FAMILY MEMBER"/>
    <property type="match status" value="1"/>
</dbReference>
<dbReference type="InterPro" id="IPR031107">
    <property type="entry name" value="Small_HSP"/>
</dbReference>
<dbReference type="eggNOG" id="COG0071">
    <property type="taxonomic scope" value="Bacteria"/>
</dbReference>
<dbReference type="Gene3D" id="2.60.40.790">
    <property type="match status" value="1"/>
</dbReference>
<reference evidence="4 5" key="1">
    <citation type="submission" date="2011-08" db="EMBL/GenBank/DDBJ databases">
        <authorList>
            <person name="Weinstock G."/>
            <person name="Sodergren E."/>
            <person name="Clifton S."/>
            <person name="Fulton L."/>
            <person name="Fulton B."/>
            <person name="Courtney L."/>
            <person name="Fronick C."/>
            <person name="Harrison M."/>
            <person name="Strong C."/>
            <person name="Farmer C."/>
            <person name="Delahaunty K."/>
            <person name="Markovic C."/>
            <person name="Hall O."/>
            <person name="Minx P."/>
            <person name="Tomlinson C."/>
            <person name="Mitreva M."/>
            <person name="Hou S."/>
            <person name="Chen J."/>
            <person name="Wollam A."/>
            <person name="Pepin K.H."/>
            <person name="Johnson M."/>
            <person name="Bhonagiri V."/>
            <person name="Zhang X."/>
            <person name="Suruliraj S."/>
            <person name="Warren W."/>
            <person name="Chinwalla A."/>
            <person name="Mardis E.R."/>
            <person name="Wilson R.K."/>
        </authorList>
    </citation>
    <scope>NUCLEOTIDE SEQUENCE [LARGE SCALE GENOMIC DNA]</scope>
    <source>
        <strain evidence="4 5">F0357</strain>
    </source>
</reference>
<evidence type="ECO:0000259" key="3">
    <source>
        <dbReference type="PROSITE" id="PS01031"/>
    </source>
</evidence>
<dbReference type="HOGENOM" id="CLU_046737_8_3_9"/>
<evidence type="ECO:0000256" key="1">
    <source>
        <dbReference type="PROSITE-ProRule" id="PRU00285"/>
    </source>
</evidence>
<sequence length="145" mass="16649">MMRTLLPLVNSDNFLFPEDVWGTFFGDVVGSRPTLRVPKIDLEDKGDHYELQADLPGIAKEDIVITYDDPIFSVSAEHKDEQKSEDSERNYVYHERRSQSFSRRLLIPHVDKSKIDASFGDGVLKVVLPKEDEQKVVESNKIEIK</sequence>
<dbReference type="InterPro" id="IPR002068">
    <property type="entry name" value="A-crystallin/Hsp20_dom"/>
</dbReference>
<dbReference type="Pfam" id="PF00011">
    <property type="entry name" value="HSP20"/>
    <property type="match status" value="1"/>
</dbReference>
<dbReference type="InterPro" id="IPR008978">
    <property type="entry name" value="HSP20-like_chaperone"/>
</dbReference>
<dbReference type="STRING" id="861450.HMPREF0080_00549"/>
<evidence type="ECO:0000256" key="2">
    <source>
        <dbReference type="RuleBase" id="RU003616"/>
    </source>
</evidence>
<dbReference type="EMBL" id="AGCJ01000017">
    <property type="protein sequence ID" value="EHM42525.1"/>
    <property type="molecule type" value="Genomic_DNA"/>
</dbReference>
<evidence type="ECO:0000313" key="4">
    <source>
        <dbReference type="EMBL" id="EHM42525.1"/>
    </source>
</evidence>
<comment type="caution">
    <text evidence="4">The sequence shown here is derived from an EMBL/GenBank/DDBJ whole genome shotgun (WGS) entry which is preliminary data.</text>
</comment>
<dbReference type="SUPFAM" id="SSF49764">
    <property type="entry name" value="HSP20-like chaperones"/>
    <property type="match status" value="1"/>
</dbReference>